<accession>A0ABP7PT96</accession>
<organism evidence="4 5">
    <name type="scientific">Mucilaginibacter dorajii</name>
    <dbReference type="NCBI Taxonomy" id="692994"/>
    <lineage>
        <taxon>Bacteria</taxon>
        <taxon>Pseudomonadati</taxon>
        <taxon>Bacteroidota</taxon>
        <taxon>Sphingobacteriia</taxon>
        <taxon>Sphingobacteriales</taxon>
        <taxon>Sphingobacteriaceae</taxon>
        <taxon>Mucilaginibacter</taxon>
    </lineage>
</organism>
<reference evidence="5" key="1">
    <citation type="journal article" date="2019" name="Int. J. Syst. Evol. Microbiol.">
        <title>The Global Catalogue of Microorganisms (GCM) 10K type strain sequencing project: providing services to taxonomists for standard genome sequencing and annotation.</title>
        <authorList>
            <consortium name="The Broad Institute Genomics Platform"/>
            <consortium name="The Broad Institute Genome Sequencing Center for Infectious Disease"/>
            <person name="Wu L."/>
            <person name="Ma J."/>
        </authorList>
    </citation>
    <scope>NUCLEOTIDE SEQUENCE [LARGE SCALE GENOMIC DNA]</scope>
    <source>
        <strain evidence="5">JCM 16601</strain>
    </source>
</reference>
<proteinExistence type="predicted"/>
<dbReference type="SMART" id="SM00850">
    <property type="entry name" value="LytTR"/>
    <property type="match status" value="1"/>
</dbReference>
<feature type="modified residue" description="4-aspartylphosphate" evidence="1">
    <location>
        <position position="54"/>
    </location>
</feature>
<evidence type="ECO:0000313" key="5">
    <source>
        <dbReference type="Proteomes" id="UP001500742"/>
    </source>
</evidence>
<dbReference type="SUPFAM" id="SSF52172">
    <property type="entry name" value="CheY-like"/>
    <property type="match status" value="1"/>
</dbReference>
<keyword evidence="4" id="KW-0238">DNA-binding</keyword>
<dbReference type="Gene3D" id="3.40.50.2300">
    <property type="match status" value="1"/>
</dbReference>
<dbReference type="EMBL" id="BAAAZC010000015">
    <property type="protein sequence ID" value="GAA3970940.1"/>
    <property type="molecule type" value="Genomic_DNA"/>
</dbReference>
<dbReference type="PROSITE" id="PS50110">
    <property type="entry name" value="RESPONSE_REGULATORY"/>
    <property type="match status" value="1"/>
</dbReference>
<name>A0ABP7PT96_9SPHI</name>
<keyword evidence="5" id="KW-1185">Reference proteome</keyword>
<evidence type="ECO:0000259" key="2">
    <source>
        <dbReference type="PROSITE" id="PS50110"/>
    </source>
</evidence>
<dbReference type="InterPro" id="IPR007492">
    <property type="entry name" value="LytTR_DNA-bd_dom"/>
</dbReference>
<dbReference type="RefSeq" id="WP_259091752.1">
    <property type="nucleotide sequence ID" value="NZ_BAAAZC010000015.1"/>
</dbReference>
<gene>
    <name evidence="4" type="ORF">GCM10022210_20160</name>
</gene>
<keyword evidence="1" id="KW-0597">Phosphoprotein</keyword>
<comment type="caution">
    <text evidence="4">The sequence shown here is derived from an EMBL/GenBank/DDBJ whole genome shotgun (WGS) entry which is preliminary data.</text>
</comment>
<dbReference type="InterPro" id="IPR046947">
    <property type="entry name" value="LytR-like"/>
</dbReference>
<dbReference type="GO" id="GO:0003677">
    <property type="term" value="F:DNA binding"/>
    <property type="evidence" value="ECO:0007669"/>
    <property type="project" value="UniProtKB-KW"/>
</dbReference>
<dbReference type="Gene3D" id="2.40.50.1020">
    <property type="entry name" value="LytTr DNA-binding domain"/>
    <property type="match status" value="1"/>
</dbReference>
<dbReference type="PANTHER" id="PTHR37299:SF1">
    <property type="entry name" value="STAGE 0 SPORULATION PROTEIN A HOMOLOG"/>
    <property type="match status" value="1"/>
</dbReference>
<sequence>MTTCYIIDDELHAIEILKSYIEKSPDLQLIGTAQNPLIGFNEVLAGNIDITFLDVDMPELSGLEVADLINKHTAIVFTTAFANYALEVFEKNVSDFLLKPISFEKFIKAVNRVKAKLQPKEPVPVSESDHIYINPGIKGKMTRINLKDITYIEGLQNYILIYTDDNKYLTYLTMKEIEAGIGTKYFKRIHKSYIVNLDKISSIERGKVIIKPKIELNIGLMYKDAFFEQIRLKTISSGRTLSNNNPLPGDEG</sequence>
<dbReference type="Pfam" id="PF04397">
    <property type="entry name" value="LytTR"/>
    <property type="match status" value="1"/>
</dbReference>
<dbReference type="Proteomes" id="UP001500742">
    <property type="component" value="Unassembled WGS sequence"/>
</dbReference>
<dbReference type="InterPro" id="IPR011006">
    <property type="entry name" value="CheY-like_superfamily"/>
</dbReference>
<dbReference type="PANTHER" id="PTHR37299">
    <property type="entry name" value="TRANSCRIPTIONAL REGULATOR-RELATED"/>
    <property type="match status" value="1"/>
</dbReference>
<feature type="domain" description="HTH LytTR-type" evidence="3">
    <location>
        <begin position="137"/>
        <end position="205"/>
    </location>
</feature>
<dbReference type="Pfam" id="PF00072">
    <property type="entry name" value="Response_reg"/>
    <property type="match status" value="1"/>
</dbReference>
<protein>
    <submittedName>
        <fullName evidence="4">LytTR family DNA-binding domain-containing protein</fullName>
    </submittedName>
</protein>
<evidence type="ECO:0000313" key="4">
    <source>
        <dbReference type="EMBL" id="GAA3970940.1"/>
    </source>
</evidence>
<dbReference type="InterPro" id="IPR001789">
    <property type="entry name" value="Sig_transdc_resp-reg_receiver"/>
</dbReference>
<evidence type="ECO:0000259" key="3">
    <source>
        <dbReference type="PROSITE" id="PS50930"/>
    </source>
</evidence>
<evidence type="ECO:0000256" key="1">
    <source>
        <dbReference type="PROSITE-ProRule" id="PRU00169"/>
    </source>
</evidence>
<feature type="domain" description="Response regulatory" evidence="2">
    <location>
        <begin position="3"/>
        <end position="114"/>
    </location>
</feature>
<dbReference type="PROSITE" id="PS50930">
    <property type="entry name" value="HTH_LYTTR"/>
    <property type="match status" value="1"/>
</dbReference>
<dbReference type="SMART" id="SM00448">
    <property type="entry name" value="REC"/>
    <property type="match status" value="1"/>
</dbReference>